<evidence type="ECO:0000313" key="3">
    <source>
        <dbReference type="EMBL" id="GLZ76378.1"/>
    </source>
</evidence>
<accession>A0A9W6SI21</accession>
<gene>
    <name evidence="3" type="ORF">Afil01_11850</name>
</gene>
<dbReference type="RefSeq" id="WP_285661558.1">
    <property type="nucleotide sequence ID" value="NZ_BSTX01000001.1"/>
</dbReference>
<dbReference type="AlphaFoldDB" id="A0A9W6SI21"/>
<dbReference type="Proteomes" id="UP001165079">
    <property type="component" value="Unassembled WGS sequence"/>
</dbReference>
<dbReference type="InterPro" id="IPR005545">
    <property type="entry name" value="YCII"/>
</dbReference>
<dbReference type="InterPro" id="IPR011008">
    <property type="entry name" value="Dimeric_a/b-barrel"/>
</dbReference>
<dbReference type="Pfam" id="PF03795">
    <property type="entry name" value="YCII"/>
    <property type="match status" value="1"/>
</dbReference>
<dbReference type="Gene3D" id="3.30.70.1060">
    <property type="entry name" value="Dimeric alpha+beta barrel"/>
    <property type="match status" value="1"/>
</dbReference>
<reference evidence="3" key="1">
    <citation type="submission" date="2023-03" db="EMBL/GenBank/DDBJ databases">
        <title>Actinorhabdospora filicis NBRC 111898.</title>
        <authorList>
            <person name="Ichikawa N."/>
            <person name="Sato H."/>
            <person name="Tonouchi N."/>
        </authorList>
    </citation>
    <scope>NUCLEOTIDE SEQUENCE</scope>
    <source>
        <strain evidence="3">NBRC 111898</strain>
    </source>
</reference>
<comment type="similarity">
    <text evidence="1">Belongs to the YciI family.</text>
</comment>
<proteinExistence type="inferred from homology"/>
<dbReference type="SUPFAM" id="SSF54909">
    <property type="entry name" value="Dimeric alpha+beta barrel"/>
    <property type="match status" value="1"/>
</dbReference>
<evidence type="ECO:0000313" key="4">
    <source>
        <dbReference type="Proteomes" id="UP001165079"/>
    </source>
</evidence>
<dbReference type="PANTHER" id="PTHR35174:SF3">
    <property type="entry name" value="BLL7171 PROTEIN"/>
    <property type="match status" value="1"/>
</dbReference>
<evidence type="ECO:0000256" key="1">
    <source>
        <dbReference type="ARBA" id="ARBA00007689"/>
    </source>
</evidence>
<dbReference type="PANTHER" id="PTHR35174">
    <property type="entry name" value="BLL7171 PROTEIN-RELATED"/>
    <property type="match status" value="1"/>
</dbReference>
<organism evidence="3 4">
    <name type="scientific">Actinorhabdospora filicis</name>
    <dbReference type="NCBI Taxonomy" id="1785913"/>
    <lineage>
        <taxon>Bacteria</taxon>
        <taxon>Bacillati</taxon>
        <taxon>Actinomycetota</taxon>
        <taxon>Actinomycetes</taxon>
        <taxon>Micromonosporales</taxon>
        <taxon>Micromonosporaceae</taxon>
        <taxon>Actinorhabdospora</taxon>
    </lineage>
</organism>
<name>A0A9W6SI21_9ACTN</name>
<keyword evidence="4" id="KW-1185">Reference proteome</keyword>
<evidence type="ECO:0000259" key="2">
    <source>
        <dbReference type="Pfam" id="PF03795"/>
    </source>
</evidence>
<sequence length="117" mass="12505">MPRYLFLGYADTATERAMTPAELDAVIDAHSAFAAEMRAEGRLHAGAGLADPKTATTVRRTPAGTPDVVTDGPFTELAEQIGGLYILECADREEALALARRIPYSATLTVEVREVVA</sequence>
<protein>
    <recommendedName>
        <fullName evidence="2">YCII-related domain-containing protein</fullName>
    </recommendedName>
</protein>
<feature type="domain" description="YCII-related" evidence="2">
    <location>
        <begin position="3"/>
        <end position="116"/>
    </location>
</feature>
<comment type="caution">
    <text evidence="3">The sequence shown here is derived from an EMBL/GenBank/DDBJ whole genome shotgun (WGS) entry which is preliminary data.</text>
</comment>
<dbReference type="EMBL" id="BSTX01000001">
    <property type="protein sequence ID" value="GLZ76378.1"/>
    <property type="molecule type" value="Genomic_DNA"/>
</dbReference>